<dbReference type="AlphaFoldDB" id="A0A9N9NJX8"/>
<keyword evidence="2" id="KW-1185">Reference proteome</keyword>
<organism evidence="1 2">
    <name type="scientific">Racocetra fulgida</name>
    <dbReference type="NCBI Taxonomy" id="60492"/>
    <lineage>
        <taxon>Eukaryota</taxon>
        <taxon>Fungi</taxon>
        <taxon>Fungi incertae sedis</taxon>
        <taxon>Mucoromycota</taxon>
        <taxon>Glomeromycotina</taxon>
        <taxon>Glomeromycetes</taxon>
        <taxon>Diversisporales</taxon>
        <taxon>Gigasporaceae</taxon>
        <taxon>Racocetra</taxon>
    </lineage>
</organism>
<feature type="non-terminal residue" evidence="1">
    <location>
        <position position="1"/>
    </location>
</feature>
<dbReference type="EMBL" id="CAJVPZ010033572">
    <property type="protein sequence ID" value="CAG8744735.1"/>
    <property type="molecule type" value="Genomic_DNA"/>
</dbReference>
<accession>A0A9N9NJX8</accession>
<evidence type="ECO:0000313" key="1">
    <source>
        <dbReference type="EMBL" id="CAG8744735.1"/>
    </source>
</evidence>
<comment type="caution">
    <text evidence="1">The sequence shown here is derived from an EMBL/GenBank/DDBJ whole genome shotgun (WGS) entry which is preliminary data.</text>
</comment>
<gene>
    <name evidence="1" type="ORF">RFULGI_LOCUS13140</name>
</gene>
<evidence type="ECO:0000313" key="2">
    <source>
        <dbReference type="Proteomes" id="UP000789396"/>
    </source>
</evidence>
<reference evidence="1" key="1">
    <citation type="submission" date="2021-06" db="EMBL/GenBank/DDBJ databases">
        <authorList>
            <person name="Kallberg Y."/>
            <person name="Tangrot J."/>
            <person name="Rosling A."/>
        </authorList>
    </citation>
    <scope>NUCLEOTIDE SEQUENCE</scope>
    <source>
        <strain evidence="1">IN212</strain>
    </source>
</reference>
<protein>
    <submittedName>
        <fullName evidence="1">9617_t:CDS:1</fullName>
    </submittedName>
</protein>
<feature type="non-terminal residue" evidence="1">
    <location>
        <position position="291"/>
    </location>
</feature>
<dbReference type="Proteomes" id="UP000789396">
    <property type="component" value="Unassembled WGS sequence"/>
</dbReference>
<proteinExistence type="predicted"/>
<name>A0A9N9NJX8_9GLOM</name>
<sequence>GQHVTITHNYKDNRTVRDSSPSVLQSFSFTENEQGAVIEPFVNLVEKAIYEFLVKNESTIPLEVVENFCSKQRPPVNTDFSNADLLCMLNFMIENIKIFLKNAVFHGQFKANPVELLTNFKKNVRNKVAHGIVVDEKGGNYEEALAKKENVDSEIIKRWIDIASQKRKPDAVFGNKENVDSQKRKLDKVLDDKENIDAPQKRIFKDKENVTPLQQENIDVIGNVNFGKMIGLILDIFEDLEETEKDDRKKILKLAFDENVYMSKLLETIKNEERKVQVRKFIQFASVMFDV</sequence>
<dbReference type="OrthoDB" id="2354640at2759"/>